<keyword evidence="4" id="KW-1133">Transmembrane helix</keyword>
<gene>
    <name evidence="7" type="ORF">D0435_15170</name>
</gene>
<evidence type="ECO:0000256" key="1">
    <source>
        <dbReference type="ARBA" id="ARBA00007257"/>
    </source>
</evidence>
<dbReference type="RefSeq" id="WP_160203261.1">
    <property type="nucleotide sequence ID" value="NZ_QXWK01000047.1"/>
</dbReference>
<evidence type="ECO:0000256" key="2">
    <source>
        <dbReference type="ARBA" id="ARBA00022525"/>
    </source>
</evidence>
<dbReference type="PANTHER" id="PTHR36108:SF13">
    <property type="entry name" value="COLOSSIN-B-RELATED"/>
    <property type="match status" value="1"/>
</dbReference>
<reference evidence="7 8" key="1">
    <citation type="submission" date="2018-08" db="EMBL/GenBank/DDBJ databases">
        <title>Murine metabolic-syndrome-specific gut microbial biobank.</title>
        <authorList>
            <person name="Liu C."/>
        </authorList>
    </citation>
    <scope>NUCLEOTIDE SEQUENCE [LARGE SCALE GENOMIC DNA]</scope>
    <source>
        <strain evidence="7 8">28</strain>
    </source>
</reference>
<feature type="domain" description="SpaA-like prealbumin fold" evidence="6">
    <location>
        <begin position="1521"/>
        <end position="1585"/>
    </location>
</feature>
<name>A0A845QL76_9FIRM</name>
<evidence type="ECO:0000256" key="4">
    <source>
        <dbReference type="SAM" id="Phobius"/>
    </source>
</evidence>
<dbReference type="Pfam" id="PF17802">
    <property type="entry name" value="SpaA"/>
    <property type="match status" value="3"/>
</dbReference>
<dbReference type="Proteomes" id="UP000446866">
    <property type="component" value="Unassembled WGS sequence"/>
</dbReference>
<evidence type="ECO:0000259" key="6">
    <source>
        <dbReference type="Pfam" id="PF17802"/>
    </source>
</evidence>
<dbReference type="PROSITE" id="PS51257">
    <property type="entry name" value="PROKAR_LIPOPROTEIN"/>
    <property type="match status" value="1"/>
</dbReference>
<dbReference type="InterPro" id="IPR013783">
    <property type="entry name" value="Ig-like_fold"/>
</dbReference>
<feature type="domain" description="SpaA-like prealbumin fold" evidence="6">
    <location>
        <begin position="1907"/>
        <end position="1994"/>
    </location>
</feature>
<evidence type="ECO:0000259" key="5">
    <source>
        <dbReference type="Pfam" id="PF08341"/>
    </source>
</evidence>
<dbReference type="Pfam" id="PF08341">
    <property type="entry name" value="TED"/>
    <property type="match status" value="1"/>
</dbReference>
<evidence type="ECO:0000256" key="3">
    <source>
        <dbReference type="ARBA" id="ARBA00022729"/>
    </source>
</evidence>
<dbReference type="Gene3D" id="2.60.40.10">
    <property type="entry name" value="Immunoglobulins"/>
    <property type="match status" value="4"/>
</dbReference>
<sequence length="2047" mass="229308">MLKKARNYQGRRGFAIFLILVLLLSCVPRESFGAANGWKVGDKAYFKNGSELVSSDGKPYYNYHTSGHRYAYCIAPINGGKTIRGYCLERNMDNPHNGNTQYYAKTWNTALRINNYSEEVQLAIKTALLYGKQPQSTKKDLSDLLGEYSSHVGECNMDDWWIATQTIIWEFTDGYRKSLASIPENLGQTKNGKVVLGTVNPSGGEGYDFHYSVLRSRPARHIYFAMLRAMKKHRVIPSFTAKEKERTKTIYMERLETKDGGVVWKAVNSAYRKKMTAEERAEARTKSDYYLLKDSNFCQQALKVVKTKDGEDSTQKAYRFTVEKGGYALTYTEKSLPGVVLHGKKSIPESVTDELLVWQNSPSNQPLQTIAIGGDDPVDFYFKMKEIEDDDEKEEDELPNLPAFTFDTEKQDYNPGWDEDGDGIHTGMGDAALDSEISLYLDDALIDSRQLTVFGSTENNPFVFTPWEDVSELDFEEKKTRNEDGVLQYTDYYWRGEKSVMTRETGIPVGRHGENATGGNGARSHGVITYFAHRRDYGKIEYRITYEGEDGKGAVLTDSADIDLENPQQMRDEIGSFAYSNDVYRGDLQLVKTKDDLDPFTDRGNGDNGKKDYSTSSKWTIRLESEGAENCPYVRVLDKGVTQDSYQKYTHTYQVAKDGSGVPADSSHPLTLSKDGQLYVKGLPYGTYVVEEIAADSEGYVLESFRIIISEDGQAESIAVNNQAKKNKIKVVKTNQLTGKTVRWDAARTAFQIRYLGNPDLSDPTISPNYGRWLPNGIGYTDESQNYTFYANENGEIVLPYELEYGIYELRELVVPEGYYVGAFDEKGIGTVADMGKVEIIDHRGMSVKPPKSFLETVKVADKEGEPVTNFSGDSETTYNSYTFSVLEQSPHEDGKNYIKYYAILEIANNPVMGKISLTKEGERLTGWKENGGLWQAVFEKAALKDAVFEIYAAEDILQSDGVAPVKVYDAETGHELSFEKTYRDHGEVDNAKERWKLALKEGGSVLRVSDKGTLQDFGRANRTVTEYQVKTADGASFTDSFAARDEKKKMTYRYRVEYKMNYAKGGFCYTDVHLWKDSISDDYLPEIPMTEPVLKSGNQSVGIVTMHYEDGNRVRVNALEGEKGLDEEEITGIFGAYGIDDIAAKPVNAYGGESSDKKFAAAVVLPAGWSQVDRDDVYLATDGKENYQILVKEGLLERWIPCDKEGRFYKSFTQEYSFTLAQHYQSDNGFTLNWDEEIGMKTFANHQMETAVTEIFCSEKNSPKIVTSKGWSSKRQKDKVVLTAAPIEMAPIYFLNYDGIRTEMFLSGKQTHTKITLTESQVSQFERVLPEISYKGKVVPWYEGLRDNKRFYECLFDENTYVRAKRHAPGSENKSGYYTIEMVSNAAVEEECFHITYPDTTEATALTGENGSSGILRFSSCDGTMIYPAGKPVEVIRSGENGIAQSGLLPLGTYWVREISTTEGFVNQGQWTQMQVNYENQYTPLVWDTATYENEAVTVQIDLEKLFETSYKSGTYQKGSGAVFGIYTAEHMGIAPDTLVGKMVVTDGQASAAIKLPLGKYYIKETSAPEGYKVNHTKYYFDVADIFSADRFHFDYQQMGVSGTVTQNGKLGTVIDFDTLYRYESAVVNIDGKDYRLDEDAENETVKISVRGGRTNTQVHIKNGKTAVLRLENDAVMQVKADGLCYKVKLEGPMPVYQIGEASENFDVTADQGTTTISYTPKVIRNNWITEVTWFRENQENLPTQLEVTSQKGSSSILVTTDESKDNGAVLLIAQGRLTGIMVDGKQVAQAQALTLEKEQSILWNFADGITFAAEMDLSGNLYLSASGEGSSGVNEETAVCRITADGNEKLPKSVQVKNTQAKTYERNHSDTKVLSIEITGVKNERLPEKSEKPQIPEKPEEPKYGSLRLTKVDSETGDVLAGAEFAISNEEGEILYKKMTGRDGLLVIEQLKPGIYYYRETKAPSGYLIDEKEHAFCITGDGEALRVTVKNTMKKRTDVGVEFPEDPVPKDGKSPKTGDTNRILLYMALILAGVSALVVSIRRLK</sequence>
<evidence type="ECO:0000313" key="7">
    <source>
        <dbReference type="EMBL" id="NBH62982.1"/>
    </source>
</evidence>
<keyword evidence="4" id="KW-0812">Transmembrane</keyword>
<comment type="similarity">
    <text evidence="1">Belongs to the serine-aspartate repeat-containing protein (SDr) family.</text>
</comment>
<dbReference type="NCBIfam" id="TIGR03063">
    <property type="entry name" value="srtB_target"/>
    <property type="match status" value="1"/>
</dbReference>
<keyword evidence="8" id="KW-1185">Reference proteome</keyword>
<evidence type="ECO:0000313" key="8">
    <source>
        <dbReference type="Proteomes" id="UP000446866"/>
    </source>
</evidence>
<comment type="caution">
    <text evidence="7">The sequence shown here is derived from an EMBL/GenBank/DDBJ whole genome shotgun (WGS) entry which is preliminary data.</text>
</comment>
<dbReference type="EMBL" id="QXWK01000047">
    <property type="protein sequence ID" value="NBH62982.1"/>
    <property type="molecule type" value="Genomic_DNA"/>
</dbReference>
<dbReference type="SUPFAM" id="SSF49478">
    <property type="entry name" value="Cna protein B-type domain"/>
    <property type="match status" value="1"/>
</dbReference>
<keyword evidence="3" id="KW-0732">Signal</keyword>
<proteinExistence type="inferred from homology"/>
<keyword evidence="4" id="KW-0472">Membrane</keyword>
<dbReference type="PANTHER" id="PTHR36108">
    <property type="entry name" value="COLOSSIN-B-RELATED"/>
    <property type="match status" value="1"/>
</dbReference>
<dbReference type="InterPro" id="IPR041033">
    <property type="entry name" value="SpaA_PFL_dom_1"/>
</dbReference>
<accession>A0A845QL76</accession>
<keyword evidence="2" id="KW-0964">Secreted</keyword>
<feature type="transmembrane region" description="Helical" evidence="4">
    <location>
        <begin position="2025"/>
        <end position="2043"/>
    </location>
</feature>
<feature type="domain" description="Thioester" evidence="5">
    <location>
        <begin position="85"/>
        <end position="181"/>
    </location>
</feature>
<feature type="domain" description="SpaA-like prealbumin fold" evidence="6">
    <location>
        <begin position="668"/>
        <end position="723"/>
    </location>
</feature>
<dbReference type="InterPro" id="IPR013552">
    <property type="entry name" value="Thioester_dom"/>
</dbReference>
<protein>
    <submittedName>
        <fullName evidence="7">Sortase B protein-sorting domain-containing protein</fullName>
    </submittedName>
</protein>
<organism evidence="7 8">
    <name type="scientific">Anaerotruncus colihominis</name>
    <dbReference type="NCBI Taxonomy" id="169435"/>
    <lineage>
        <taxon>Bacteria</taxon>
        <taxon>Bacillati</taxon>
        <taxon>Bacillota</taxon>
        <taxon>Clostridia</taxon>
        <taxon>Eubacteriales</taxon>
        <taxon>Oscillospiraceae</taxon>
        <taxon>Anaerotruncus</taxon>
    </lineage>
</organism>
<dbReference type="InterPro" id="IPR017502">
    <property type="entry name" value="Sortase_SrtB_target"/>
</dbReference>